<name>A0A8F5VLB5_METHU</name>
<protein>
    <submittedName>
        <fullName evidence="1">Uncharacterized protein</fullName>
    </submittedName>
</protein>
<reference evidence="1 2" key="1">
    <citation type="submission" date="2021-06" db="EMBL/GenBank/DDBJ databases">
        <title>Complete genome sequence of the secondary alcohol utilizing methanogen Methanospirillum hungatei strain GP1.</title>
        <authorList>
            <person name="Day L.A."/>
            <person name="Costa K.C."/>
        </authorList>
    </citation>
    <scope>NUCLEOTIDE SEQUENCE [LARGE SCALE GENOMIC DNA]</scope>
    <source>
        <strain evidence="1 2">GP1</strain>
    </source>
</reference>
<sequence length="226" mass="26748">MNENKLQELVKLENKSSSFLDEKIPLELLQTPIEPVLFIEKIGELKYKSIWKPIAEKIIYSYSREEIYNLLNLINNNSDLSILIAKRLFDLEDYEGARDTALNAIHYCEWGGYGFPIDDGLKIEAILLIAKIDKEIAKKITFETLFNDLSINFPYFTSITFQLHEFIPDIIEDENEIKQIWIEIFEYLKQLLKEYNLPNHIPEHFTKNIEDDNELSAFYKFIECFY</sequence>
<evidence type="ECO:0000313" key="1">
    <source>
        <dbReference type="EMBL" id="QXO95147.1"/>
    </source>
</evidence>
<dbReference type="Proteomes" id="UP000694228">
    <property type="component" value="Chromosome"/>
</dbReference>
<organism evidence="1 2">
    <name type="scientific">Methanospirillum hungatei</name>
    <dbReference type="NCBI Taxonomy" id="2203"/>
    <lineage>
        <taxon>Archaea</taxon>
        <taxon>Methanobacteriati</taxon>
        <taxon>Methanobacteriota</taxon>
        <taxon>Stenosarchaea group</taxon>
        <taxon>Methanomicrobia</taxon>
        <taxon>Methanomicrobiales</taxon>
        <taxon>Methanospirillaceae</taxon>
        <taxon>Methanospirillum</taxon>
    </lineage>
</organism>
<dbReference type="EMBL" id="CP077107">
    <property type="protein sequence ID" value="QXO95147.1"/>
    <property type="molecule type" value="Genomic_DNA"/>
</dbReference>
<gene>
    <name evidence="1" type="ORF">KSK55_01660</name>
</gene>
<proteinExistence type="predicted"/>
<accession>A0A8F5VLB5</accession>
<evidence type="ECO:0000313" key="2">
    <source>
        <dbReference type="Proteomes" id="UP000694228"/>
    </source>
</evidence>
<dbReference type="AlphaFoldDB" id="A0A8F5VLB5"/>